<reference evidence="2" key="1">
    <citation type="submission" date="2023-06" db="EMBL/GenBank/DDBJ databases">
        <authorList>
            <consortium name="Lawrence Berkeley National Laboratory"/>
            <person name="Ahrendt S."/>
            <person name="Sahu N."/>
            <person name="Indic B."/>
            <person name="Wong-Bajracharya J."/>
            <person name="Merenyi Z."/>
            <person name="Ke H.-M."/>
            <person name="Monk M."/>
            <person name="Kocsube S."/>
            <person name="Drula E."/>
            <person name="Lipzen A."/>
            <person name="Balint B."/>
            <person name="Henrissat B."/>
            <person name="Andreopoulos B."/>
            <person name="Martin F.M."/>
            <person name="Harder C.B."/>
            <person name="Rigling D."/>
            <person name="Ford K.L."/>
            <person name="Foster G.D."/>
            <person name="Pangilinan J."/>
            <person name="Papanicolaou A."/>
            <person name="Barry K."/>
            <person name="LaButti K."/>
            <person name="Viragh M."/>
            <person name="Koriabine M."/>
            <person name="Yan M."/>
            <person name="Riley R."/>
            <person name="Champramary S."/>
            <person name="Plett K.L."/>
            <person name="Tsai I.J."/>
            <person name="Slot J."/>
            <person name="Sipos G."/>
            <person name="Plett J."/>
            <person name="Nagy L.G."/>
            <person name="Grigoriev I.V."/>
        </authorList>
    </citation>
    <scope>NUCLEOTIDE SEQUENCE</scope>
    <source>
        <strain evidence="2">CCBAS 213</strain>
    </source>
</reference>
<dbReference type="EMBL" id="JAUEPS010000071">
    <property type="protein sequence ID" value="KAK0441217.1"/>
    <property type="molecule type" value="Genomic_DNA"/>
</dbReference>
<organism evidence="2 3">
    <name type="scientific">Armillaria tabescens</name>
    <name type="common">Ringless honey mushroom</name>
    <name type="synonym">Agaricus tabescens</name>
    <dbReference type="NCBI Taxonomy" id="1929756"/>
    <lineage>
        <taxon>Eukaryota</taxon>
        <taxon>Fungi</taxon>
        <taxon>Dikarya</taxon>
        <taxon>Basidiomycota</taxon>
        <taxon>Agaricomycotina</taxon>
        <taxon>Agaricomycetes</taxon>
        <taxon>Agaricomycetidae</taxon>
        <taxon>Agaricales</taxon>
        <taxon>Marasmiineae</taxon>
        <taxon>Physalacriaceae</taxon>
        <taxon>Desarmillaria</taxon>
    </lineage>
</organism>
<dbReference type="Proteomes" id="UP001175211">
    <property type="component" value="Unassembled WGS sequence"/>
</dbReference>
<dbReference type="InterPro" id="IPR036047">
    <property type="entry name" value="F-box-like_dom_sf"/>
</dbReference>
<dbReference type="GeneID" id="85349465"/>
<dbReference type="Gene3D" id="1.20.1280.50">
    <property type="match status" value="1"/>
</dbReference>
<dbReference type="RefSeq" id="XP_060323903.1">
    <property type="nucleotide sequence ID" value="XM_060465917.1"/>
</dbReference>
<protein>
    <recommendedName>
        <fullName evidence="1">F-box domain-containing protein</fullName>
    </recommendedName>
</protein>
<dbReference type="SUPFAM" id="SSF81383">
    <property type="entry name" value="F-box domain"/>
    <property type="match status" value="1"/>
</dbReference>
<evidence type="ECO:0000313" key="2">
    <source>
        <dbReference type="EMBL" id="KAK0441217.1"/>
    </source>
</evidence>
<dbReference type="Gene3D" id="3.80.10.10">
    <property type="entry name" value="Ribonuclease Inhibitor"/>
    <property type="match status" value="1"/>
</dbReference>
<name>A0AA39JEC9_ARMTA</name>
<accession>A0AA39JEC9</accession>
<dbReference type="Pfam" id="PF12937">
    <property type="entry name" value="F-box-like"/>
    <property type="match status" value="1"/>
</dbReference>
<comment type="caution">
    <text evidence="2">The sequence shown here is derived from an EMBL/GenBank/DDBJ whole genome shotgun (WGS) entry which is preliminary data.</text>
</comment>
<gene>
    <name evidence="2" type="ORF">EV420DRAFT_1121085</name>
</gene>
<dbReference type="SUPFAM" id="SSF52047">
    <property type="entry name" value="RNI-like"/>
    <property type="match status" value="1"/>
</dbReference>
<proteinExistence type="predicted"/>
<feature type="domain" description="F-box" evidence="1">
    <location>
        <begin position="72"/>
        <end position="125"/>
    </location>
</feature>
<evidence type="ECO:0000313" key="3">
    <source>
        <dbReference type="Proteomes" id="UP001175211"/>
    </source>
</evidence>
<evidence type="ECO:0000259" key="1">
    <source>
        <dbReference type="Pfam" id="PF12937"/>
    </source>
</evidence>
<dbReference type="InterPro" id="IPR032675">
    <property type="entry name" value="LRR_dom_sf"/>
</dbReference>
<sequence>MSNNTTGASLSISSARETLLRLAAAEMRHELDGNDMELVRVRRDNESLQEQIRLKSLGSTDTQFLPLPVQDFPNDILLEIFGHVCAIQPDNDNNGMPMTLHLSQVCHRWREIALSNRTLWMTFTLSPSNNQKHVSLLQLYLTRSRGARLLFDVKNPPDENPTEVTLHQQCAVMQRLTAEARRWGDATIDTFDVFFAPNTAVRLDGLKSLSLLHRPTLGGQDREFFISAPQLRTLHILLYSLVSYSTFRLPWNQLENIVFDVQSSIPAVLEALCLCTALRSLTISHSRVLYRHQGTNASIRPFFMCDLPIESLILAGADAYQRFLLPFADAFHCPNLISLTLKDTYASDNTPLVTFLTAVQPPNLLKLDLGNISFSGNAISEVLSSVPLLQELLCSFREQVPLSCLEVSEGLVPQLAVVNFAFWHRPDMDALARAFASRFVGVGLNSMTVAYPAHPSDTELQHITWLREEAGEQYSFKWIDDRPLSTRTLRNPYVRARPPPWLGFSLLKRGWTAQS</sequence>
<dbReference type="InterPro" id="IPR001810">
    <property type="entry name" value="F-box_dom"/>
</dbReference>
<keyword evidence="3" id="KW-1185">Reference proteome</keyword>
<dbReference type="AlphaFoldDB" id="A0AA39JEC9"/>